<reference evidence="2 3" key="1">
    <citation type="submission" date="2020-02" db="EMBL/GenBank/DDBJ databases">
        <authorList>
            <person name="Ma Q."/>
            <person name="Huang Y."/>
            <person name="Song X."/>
            <person name="Pei D."/>
        </authorList>
    </citation>
    <scope>NUCLEOTIDE SEQUENCE [LARGE SCALE GENOMIC DNA]</scope>
    <source>
        <strain evidence="2">Sxm20200214</strain>
        <tissue evidence="2">Leaf</tissue>
    </source>
</reference>
<protein>
    <submittedName>
        <fullName evidence="2">Uncharacterized protein</fullName>
    </submittedName>
</protein>
<gene>
    <name evidence="2" type="ORF">Bca52824_001336</name>
</gene>
<keyword evidence="3" id="KW-1185">Reference proteome</keyword>
<feature type="region of interest" description="Disordered" evidence="1">
    <location>
        <begin position="21"/>
        <end position="51"/>
    </location>
</feature>
<dbReference type="Proteomes" id="UP000886595">
    <property type="component" value="Unassembled WGS sequence"/>
</dbReference>
<dbReference type="AlphaFoldDB" id="A0A8X7WIC5"/>
<accession>A0A8X7WIC5</accession>
<evidence type="ECO:0000313" key="2">
    <source>
        <dbReference type="EMBL" id="KAG2330156.1"/>
    </source>
</evidence>
<comment type="caution">
    <text evidence="2">The sequence shown here is derived from an EMBL/GenBank/DDBJ whole genome shotgun (WGS) entry which is preliminary data.</text>
</comment>
<feature type="compositionally biased region" description="Low complexity" evidence="1">
    <location>
        <begin position="21"/>
        <end position="36"/>
    </location>
</feature>
<dbReference type="EMBL" id="JAAMPC010000001">
    <property type="protein sequence ID" value="KAG2330156.1"/>
    <property type="molecule type" value="Genomic_DNA"/>
</dbReference>
<proteinExistence type="predicted"/>
<sequence length="122" mass="13450">MNRHQRQIYGESTPTRLEICSLSSPPSSSLGLSISGHRNPTPLPPRLTSTALLPPKSRSITTFHGGRSEGLSIDEESLGYTIVIQKENKEEKWEVAAVVLHDELFLIMDLPTITHSPVNGIH</sequence>
<name>A0A8X7WIC5_BRACI</name>
<organism evidence="2 3">
    <name type="scientific">Brassica carinata</name>
    <name type="common">Ethiopian mustard</name>
    <name type="synonym">Abyssinian cabbage</name>
    <dbReference type="NCBI Taxonomy" id="52824"/>
    <lineage>
        <taxon>Eukaryota</taxon>
        <taxon>Viridiplantae</taxon>
        <taxon>Streptophyta</taxon>
        <taxon>Embryophyta</taxon>
        <taxon>Tracheophyta</taxon>
        <taxon>Spermatophyta</taxon>
        <taxon>Magnoliopsida</taxon>
        <taxon>eudicotyledons</taxon>
        <taxon>Gunneridae</taxon>
        <taxon>Pentapetalae</taxon>
        <taxon>rosids</taxon>
        <taxon>malvids</taxon>
        <taxon>Brassicales</taxon>
        <taxon>Brassicaceae</taxon>
        <taxon>Brassiceae</taxon>
        <taxon>Brassica</taxon>
    </lineage>
</organism>
<evidence type="ECO:0000256" key="1">
    <source>
        <dbReference type="SAM" id="MobiDB-lite"/>
    </source>
</evidence>
<evidence type="ECO:0000313" key="3">
    <source>
        <dbReference type="Proteomes" id="UP000886595"/>
    </source>
</evidence>